<gene>
    <name evidence="2" type="ORF">ACFYXQ_46340</name>
</gene>
<dbReference type="EMBL" id="JBIAQY010000041">
    <property type="protein sequence ID" value="MFF3575176.1"/>
    <property type="molecule type" value="Genomic_DNA"/>
</dbReference>
<name>A0ABW6SFS9_9NOCA</name>
<protein>
    <submittedName>
        <fullName evidence="2">Uncharacterized protein</fullName>
    </submittedName>
</protein>
<evidence type="ECO:0000313" key="3">
    <source>
        <dbReference type="Proteomes" id="UP001601992"/>
    </source>
</evidence>
<keyword evidence="3" id="KW-1185">Reference proteome</keyword>
<evidence type="ECO:0000256" key="1">
    <source>
        <dbReference type="SAM" id="MobiDB-lite"/>
    </source>
</evidence>
<comment type="caution">
    <text evidence="2">The sequence shown here is derived from an EMBL/GenBank/DDBJ whole genome shotgun (WGS) entry which is preliminary data.</text>
</comment>
<reference evidence="2 3" key="1">
    <citation type="submission" date="2024-10" db="EMBL/GenBank/DDBJ databases">
        <title>The Natural Products Discovery Center: Release of the First 8490 Sequenced Strains for Exploring Actinobacteria Biosynthetic Diversity.</title>
        <authorList>
            <person name="Kalkreuter E."/>
            <person name="Kautsar S.A."/>
            <person name="Yang D."/>
            <person name="Bader C.D."/>
            <person name="Teijaro C.N."/>
            <person name="Fluegel L."/>
            <person name="Davis C.M."/>
            <person name="Simpson J.R."/>
            <person name="Lauterbach L."/>
            <person name="Steele A.D."/>
            <person name="Gui C."/>
            <person name="Meng S."/>
            <person name="Li G."/>
            <person name="Viehrig K."/>
            <person name="Ye F."/>
            <person name="Su P."/>
            <person name="Kiefer A.F."/>
            <person name="Nichols A."/>
            <person name="Cepeda A.J."/>
            <person name="Yan W."/>
            <person name="Fan B."/>
            <person name="Jiang Y."/>
            <person name="Adhikari A."/>
            <person name="Zheng C.-J."/>
            <person name="Schuster L."/>
            <person name="Cowan T.M."/>
            <person name="Smanski M.J."/>
            <person name="Chevrette M.G."/>
            <person name="De Carvalho L.P.S."/>
            <person name="Shen B."/>
        </authorList>
    </citation>
    <scope>NUCLEOTIDE SEQUENCE [LARGE SCALE GENOMIC DNA]</scope>
    <source>
        <strain evidence="2 3">NPDC002593</strain>
    </source>
</reference>
<dbReference type="RefSeq" id="WP_157186657.1">
    <property type="nucleotide sequence ID" value="NZ_JBIAQY010000041.1"/>
</dbReference>
<accession>A0ABW6SFS9</accession>
<organism evidence="2 3">
    <name type="scientific">Nocardia jiangxiensis</name>
    <dbReference type="NCBI Taxonomy" id="282685"/>
    <lineage>
        <taxon>Bacteria</taxon>
        <taxon>Bacillati</taxon>
        <taxon>Actinomycetota</taxon>
        <taxon>Actinomycetes</taxon>
        <taxon>Mycobacteriales</taxon>
        <taxon>Nocardiaceae</taxon>
        <taxon>Nocardia</taxon>
    </lineage>
</organism>
<feature type="compositionally biased region" description="Polar residues" evidence="1">
    <location>
        <begin position="1"/>
        <end position="10"/>
    </location>
</feature>
<sequence>MTKAFSSAVNHLTARGPSARSQRTPVPRITAGIGEPVEQILAAAVAECLDLGDQLQHRHLRVFGAAGPKVIAVGGLFGLDHRGRNPQAHNAVDAAPAAGVLAVVVQHGDLVAEEFRPLGAGVRGQRLVLGQFEFEFFMQERRQALLDLFGLIFGPADPRRVSSQ</sequence>
<evidence type="ECO:0000313" key="2">
    <source>
        <dbReference type="EMBL" id="MFF3575176.1"/>
    </source>
</evidence>
<proteinExistence type="predicted"/>
<dbReference type="Proteomes" id="UP001601992">
    <property type="component" value="Unassembled WGS sequence"/>
</dbReference>
<feature type="region of interest" description="Disordered" evidence="1">
    <location>
        <begin position="1"/>
        <end position="24"/>
    </location>
</feature>